<comment type="caution">
    <text evidence="2">The sequence shown here is derived from an EMBL/GenBank/DDBJ whole genome shotgun (WGS) entry which is preliminary data.</text>
</comment>
<dbReference type="Proteomes" id="UP001276564">
    <property type="component" value="Unassembled WGS sequence"/>
</dbReference>
<keyword evidence="3" id="KW-1185">Reference proteome</keyword>
<dbReference type="EMBL" id="JAVIIP010000003">
    <property type="protein sequence ID" value="MDX8537086.1"/>
    <property type="molecule type" value="Genomic_DNA"/>
</dbReference>
<keyword evidence="1" id="KW-0812">Transmembrane</keyword>
<reference evidence="2 3" key="1">
    <citation type="submission" date="2023-08" db="EMBL/GenBank/DDBJ databases">
        <title>Implementing the SeqCode for naming new Mesorhizobium species isolated from Vachellia karroo root nodules.</title>
        <authorList>
            <person name="Van Lill M."/>
        </authorList>
    </citation>
    <scope>NUCLEOTIDE SEQUENCE [LARGE SCALE GENOMIC DNA]</scope>
    <source>
        <strain evidence="2 3">VK4B</strain>
    </source>
</reference>
<protein>
    <submittedName>
        <fullName evidence="2">Uncharacterized protein</fullName>
    </submittedName>
</protein>
<evidence type="ECO:0000313" key="3">
    <source>
        <dbReference type="Proteomes" id="UP001276564"/>
    </source>
</evidence>
<organism evidence="2 3">
    <name type="scientific">Mesorhizobium abyssinicae</name>
    <dbReference type="NCBI Taxonomy" id="1209958"/>
    <lineage>
        <taxon>Bacteria</taxon>
        <taxon>Pseudomonadati</taxon>
        <taxon>Pseudomonadota</taxon>
        <taxon>Alphaproteobacteria</taxon>
        <taxon>Hyphomicrobiales</taxon>
        <taxon>Phyllobacteriaceae</taxon>
        <taxon>Mesorhizobium</taxon>
    </lineage>
</organism>
<name>A0ABU5AIJ2_9HYPH</name>
<evidence type="ECO:0000313" key="2">
    <source>
        <dbReference type="EMBL" id="MDX8537086.1"/>
    </source>
</evidence>
<proteinExistence type="predicted"/>
<accession>A0ABU5AIJ2</accession>
<evidence type="ECO:0000256" key="1">
    <source>
        <dbReference type="SAM" id="Phobius"/>
    </source>
</evidence>
<sequence length="81" mass="9205">MRYRFDFYGYFSASLAAVLRAIESFFSVLYVDAKTKLAIDGLRRAARDAPGVLSRMRAYMARALKHDCYTAGYFDPGRSFA</sequence>
<keyword evidence="1" id="KW-0472">Membrane</keyword>
<keyword evidence="1" id="KW-1133">Transmembrane helix</keyword>
<feature type="transmembrane region" description="Helical" evidence="1">
    <location>
        <begin position="7"/>
        <end position="31"/>
    </location>
</feature>
<gene>
    <name evidence="2" type="ORF">RFM23_05540</name>
</gene>
<dbReference type="RefSeq" id="WP_320319863.1">
    <property type="nucleotide sequence ID" value="NZ_JAVIIP010000003.1"/>
</dbReference>